<sequence>MLWSFNSRPTNPVARVNNGGNPVAPYRAAAINQQKSLISQLPTETLTSIIHWALPYAGFTSIDEADTPRVYMRKLYILRQVSKRWHGVIDGTPSFWTVLHSTLPPHVNNATIVRSASCPLAVVYKVPWDPDIHYHPSPEGFLRTIDHTRYRWSTVALDICGDEGMSEYLATPAPLLRTVITRSYWEDEVTMEPLELLGGQTANLRHVQVEAASLQWRTGLFSELRSLSLTKVDLIVSQVIDFLHTSPDLEELCINGNLEMPTSQTPASMITLSHLRSIQLACDRSGVVDYILQHIRLPSCLTFDVSLGDEDDYAFDYPRFMDETMEPFCGMLREIHIGNGGSKMSAEDHAFRWQSLNEADRGRGFSINIQAFCPMGIRWVGQTLQEESGLEVEFPSFAALGDVLTNLAPLRCVTRVRIPRQGYAQSTEEILQFLRQPLSPSVSTPSLPCLRELLITWTGWDVQALLDMVQQRCSAFSRPTLDQTPLIIKIEHEVVWFYSTPLPILDLATLSKIRGNEGVECFQFTKRKGNSMLSSVNFRPANPVATANNGGSLVPPHRATINQQESPIFQLPTETLTSIIHWALPYAGFTSINEAIDSSWEYMRKLYILRRVSKRWYDVIDGTPSFWTVLLSTLPSHVNGATVVRSASRPLAIVFEHPEEPNIDDHPSPEEFLGTVGPTRSRWSAVALDTFDDEGISEYLATSAPLLHTVVIRNEWNYWVTMEPLELLGGQAANLRHVDVSCALLQWRTGLFSELKSLSLTQVDLMVGQVIDFLHASPDLEELCIDGYFEMPISQTSASIITLSHLKSIRLECDISAAAVSILQQIRLPSCLMFDVSLGDEDEDDFDYSRFMDETMDPFCGMLRETHIENGGSKMSVDHRVFRWISLTGPDRRRFFSIFIQAFCLVGVHWVGQTLREESGLQVEFPYNAVLGDVLRDLAPLRCVTRVLVTQSDARITHEILRFLRQPLGPGASAPSLPCLRELLITSTGWDVQALLDMVQQRCTAFPAPTLDQPPLAIKIEPGTFSWYYGPRPIIELATLVKIRGTEGVECFQFVGKRDADGTLAITWNEETSEPTGGY</sequence>
<accession>A0A0C3QFX6</accession>
<proteinExistence type="predicted"/>
<reference evidence="1 2" key="1">
    <citation type="submission" date="2014-04" db="EMBL/GenBank/DDBJ databases">
        <authorList>
            <consortium name="DOE Joint Genome Institute"/>
            <person name="Kuo A."/>
            <person name="Girlanda M."/>
            <person name="Perotto S."/>
            <person name="Kohler A."/>
            <person name="Nagy L.G."/>
            <person name="Floudas D."/>
            <person name="Copeland A."/>
            <person name="Barry K.W."/>
            <person name="Cichocki N."/>
            <person name="Veneault-Fourrey C."/>
            <person name="LaButti K."/>
            <person name="Lindquist E.A."/>
            <person name="Lipzen A."/>
            <person name="Lundell T."/>
            <person name="Morin E."/>
            <person name="Murat C."/>
            <person name="Sun H."/>
            <person name="Tunlid A."/>
            <person name="Henrissat B."/>
            <person name="Grigoriev I.V."/>
            <person name="Hibbett D.S."/>
            <person name="Martin F."/>
            <person name="Nordberg H.P."/>
            <person name="Cantor M.N."/>
            <person name="Hua S.X."/>
        </authorList>
    </citation>
    <scope>NUCLEOTIDE SEQUENCE [LARGE SCALE GENOMIC DNA]</scope>
    <source>
        <strain evidence="1 2">MUT 4182</strain>
    </source>
</reference>
<gene>
    <name evidence="1" type="ORF">M407DRAFT_25554</name>
</gene>
<name>A0A0C3QFX6_9AGAM</name>
<dbReference type="AlphaFoldDB" id="A0A0C3QFX6"/>
<evidence type="ECO:0008006" key="3">
    <source>
        <dbReference type="Google" id="ProtNLM"/>
    </source>
</evidence>
<reference evidence="2" key="2">
    <citation type="submission" date="2015-01" db="EMBL/GenBank/DDBJ databases">
        <title>Evolutionary Origins and Diversification of the Mycorrhizal Mutualists.</title>
        <authorList>
            <consortium name="DOE Joint Genome Institute"/>
            <consortium name="Mycorrhizal Genomics Consortium"/>
            <person name="Kohler A."/>
            <person name="Kuo A."/>
            <person name="Nagy L.G."/>
            <person name="Floudas D."/>
            <person name="Copeland A."/>
            <person name="Barry K.W."/>
            <person name="Cichocki N."/>
            <person name="Veneault-Fourrey C."/>
            <person name="LaButti K."/>
            <person name="Lindquist E.A."/>
            <person name="Lipzen A."/>
            <person name="Lundell T."/>
            <person name="Morin E."/>
            <person name="Murat C."/>
            <person name="Riley R."/>
            <person name="Ohm R."/>
            <person name="Sun H."/>
            <person name="Tunlid A."/>
            <person name="Henrissat B."/>
            <person name="Grigoriev I.V."/>
            <person name="Hibbett D.S."/>
            <person name="Martin F."/>
        </authorList>
    </citation>
    <scope>NUCLEOTIDE SEQUENCE [LARGE SCALE GENOMIC DNA]</scope>
    <source>
        <strain evidence="2">MUT 4182</strain>
    </source>
</reference>
<evidence type="ECO:0000313" key="2">
    <source>
        <dbReference type="Proteomes" id="UP000054248"/>
    </source>
</evidence>
<keyword evidence="2" id="KW-1185">Reference proteome</keyword>
<dbReference type="OrthoDB" id="3365698at2759"/>
<organism evidence="1 2">
    <name type="scientific">Tulasnella calospora MUT 4182</name>
    <dbReference type="NCBI Taxonomy" id="1051891"/>
    <lineage>
        <taxon>Eukaryota</taxon>
        <taxon>Fungi</taxon>
        <taxon>Dikarya</taxon>
        <taxon>Basidiomycota</taxon>
        <taxon>Agaricomycotina</taxon>
        <taxon>Agaricomycetes</taxon>
        <taxon>Cantharellales</taxon>
        <taxon>Tulasnellaceae</taxon>
        <taxon>Tulasnella</taxon>
    </lineage>
</organism>
<dbReference type="SUPFAM" id="SSF52047">
    <property type="entry name" value="RNI-like"/>
    <property type="match status" value="1"/>
</dbReference>
<protein>
    <recommendedName>
        <fullName evidence="3">F-box domain-containing protein</fullName>
    </recommendedName>
</protein>
<dbReference type="EMBL" id="KN823048">
    <property type="protein sequence ID" value="KIO25121.1"/>
    <property type="molecule type" value="Genomic_DNA"/>
</dbReference>
<evidence type="ECO:0000313" key="1">
    <source>
        <dbReference type="EMBL" id="KIO25121.1"/>
    </source>
</evidence>
<dbReference type="HOGENOM" id="CLU_286403_0_0_1"/>
<dbReference type="Proteomes" id="UP000054248">
    <property type="component" value="Unassembled WGS sequence"/>
</dbReference>